<organism evidence="7 8">
    <name type="scientific">Carpinus fangiana</name>
    <dbReference type="NCBI Taxonomy" id="176857"/>
    <lineage>
        <taxon>Eukaryota</taxon>
        <taxon>Viridiplantae</taxon>
        <taxon>Streptophyta</taxon>
        <taxon>Embryophyta</taxon>
        <taxon>Tracheophyta</taxon>
        <taxon>Spermatophyta</taxon>
        <taxon>Magnoliopsida</taxon>
        <taxon>eudicotyledons</taxon>
        <taxon>Gunneridae</taxon>
        <taxon>Pentapetalae</taxon>
        <taxon>rosids</taxon>
        <taxon>fabids</taxon>
        <taxon>Fagales</taxon>
        <taxon>Betulaceae</taxon>
        <taxon>Carpinus</taxon>
    </lineage>
</organism>
<keyword evidence="4" id="KW-0804">Transcription</keyword>
<dbReference type="Pfam" id="PF02362">
    <property type="entry name" value="B3"/>
    <property type="match status" value="1"/>
</dbReference>
<evidence type="ECO:0000313" key="7">
    <source>
        <dbReference type="EMBL" id="KAE8123892.1"/>
    </source>
</evidence>
<dbReference type="OrthoDB" id="811266at2759"/>
<protein>
    <recommendedName>
        <fullName evidence="6">TF-B3 domain-containing protein</fullName>
    </recommendedName>
</protein>
<dbReference type="AlphaFoldDB" id="A0A5N6RNN2"/>
<evidence type="ECO:0000256" key="5">
    <source>
        <dbReference type="ARBA" id="ARBA00023242"/>
    </source>
</evidence>
<reference evidence="7 8" key="1">
    <citation type="submission" date="2019-06" db="EMBL/GenBank/DDBJ databases">
        <title>A chromosomal-level reference genome of Carpinus fangiana (Coryloideae, Betulaceae).</title>
        <authorList>
            <person name="Yang X."/>
            <person name="Wang Z."/>
            <person name="Zhang L."/>
            <person name="Hao G."/>
            <person name="Liu J."/>
            <person name="Yang Y."/>
        </authorList>
    </citation>
    <scope>NUCLEOTIDE SEQUENCE [LARGE SCALE GENOMIC DNA]</scope>
    <source>
        <strain evidence="7">Cfa_2016G</strain>
        <tissue evidence="7">Leaf</tissue>
    </source>
</reference>
<evidence type="ECO:0000256" key="1">
    <source>
        <dbReference type="ARBA" id="ARBA00004123"/>
    </source>
</evidence>
<dbReference type="Proteomes" id="UP000327013">
    <property type="component" value="Chromosome 8"/>
</dbReference>
<accession>A0A5N6RNN2</accession>
<keyword evidence="8" id="KW-1185">Reference proteome</keyword>
<evidence type="ECO:0000256" key="2">
    <source>
        <dbReference type="ARBA" id="ARBA00023015"/>
    </source>
</evidence>
<keyword evidence="5" id="KW-0539">Nucleus</keyword>
<evidence type="ECO:0000313" key="8">
    <source>
        <dbReference type="Proteomes" id="UP000327013"/>
    </source>
</evidence>
<dbReference type="InterPro" id="IPR015300">
    <property type="entry name" value="DNA-bd_pseudobarrel_sf"/>
</dbReference>
<keyword evidence="2" id="KW-0805">Transcription regulation</keyword>
<keyword evidence="3" id="KW-0238">DNA-binding</keyword>
<evidence type="ECO:0000256" key="4">
    <source>
        <dbReference type="ARBA" id="ARBA00023163"/>
    </source>
</evidence>
<evidence type="ECO:0000259" key="6">
    <source>
        <dbReference type="PROSITE" id="PS50863"/>
    </source>
</evidence>
<dbReference type="SUPFAM" id="SSF101936">
    <property type="entry name" value="DNA-binding pseudobarrel domain"/>
    <property type="match status" value="1"/>
</dbReference>
<evidence type="ECO:0000256" key="3">
    <source>
        <dbReference type="ARBA" id="ARBA00023125"/>
    </source>
</evidence>
<dbReference type="PROSITE" id="PS50863">
    <property type="entry name" value="B3"/>
    <property type="match status" value="1"/>
</dbReference>
<dbReference type="SMART" id="SM01019">
    <property type="entry name" value="B3"/>
    <property type="match status" value="1"/>
</dbReference>
<feature type="domain" description="TF-B3" evidence="6">
    <location>
        <begin position="28"/>
        <end position="130"/>
    </location>
</feature>
<dbReference type="GO" id="GO:0005634">
    <property type="term" value="C:nucleus"/>
    <property type="evidence" value="ECO:0007669"/>
    <property type="project" value="UniProtKB-SubCell"/>
</dbReference>
<sequence length="155" mass="18054">MAAYVCPAHDNREACMLCVDRNFECQVTLPKTLSLSDVSENRVYLRIDHANRLGFTRPGNFEVILYDDQMNRWQMNLCVRDRENKVYLGRGWRQFVIAKGIRVGDTVTFSKFIWRHAGTVPSLLKITHEAARREPRPFDLNQLPFDLNEPLSPEN</sequence>
<comment type="subcellular location">
    <subcellularLocation>
        <location evidence="1">Nucleus</location>
    </subcellularLocation>
</comment>
<proteinExistence type="predicted"/>
<dbReference type="CDD" id="cd10017">
    <property type="entry name" value="B3_DNA"/>
    <property type="match status" value="1"/>
</dbReference>
<name>A0A5N6RNN2_9ROSI</name>
<dbReference type="EMBL" id="CM017328">
    <property type="protein sequence ID" value="KAE8123892.1"/>
    <property type="molecule type" value="Genomic_DNA"/>
</dbReference>
<dbReference type="InterPro" id="IPR003340">
    <property type="entry name" value="B3_DNA-bd"/>
</dbReference>
<gene>
    <name evidence="7" type="ORF">FH972_018811</name>
</gene>
<dbReference type="Gene3D" id="2.40.330.10">
    <property type="entry name" value="DNA-binding pseudobarrel domain"/>
    <property type="match status" value="1"/>
</dbReference>
<dbReference type="GO" id="GO:0003677">
    <property type="term" value="F:DNA binding"/>
    <property type="evidence" value="ECO:0007669"/>
    <property type="project" value="UniProtKB-KW"/>
</dbReference>